<proteinExistence type="inferred from homology"/>
<keyword evidence="5 13" id="KW-0548">Nucleotidyltransferase</keyword>
<dbReference type="Gene3D" id="2.40.40.20">
    <property type="match status" value="1"/>
</dbReference>
<dbReference type="Gene3D" id="4.10.860.120">
    <property type="entry name" value="RNA polymerase II, clamp domain"/>
    <property type="match status" value="2"/>
</dbReference>
<dbReference type="Gene3D" id="1.10.132.30">
    <property type="match status" value="1"/>
</dbReference>
<evidence type="ECO:0000256" key="6">
    <source>
        <dbReference type="ARBA" id="ARBA00022723"/>
    </source>
</evidence>
<dbReference type="FunFam" id="2.40.40.20:FF:000019">
    <property type="entry name" value="DNA-directed RNA polymerase II subunit RPB1"/>
    <property type="match status" value="1"/>
</dbReference>
<dbReference type="InterPro" id="IPR007080">
    <property type="entry name" value="RNA_pol_Rpb1_1"/>
</dbReference>
<dbReference type="GO" id="GO:0006351">
    <property type="term" value="P:DNA-templated transcription"/>
    <property type="evidence" value="ECO:0007669"/>
    <property type="project" value="UniProtKB-UniRule"/>
</dbReference>
<dbReference type="InterPro" id="IPR045867">
    <property type="entry name" value="DNA-dir_RpoC_beta_prime"/>
</dbReference>
<feature type="binding site" evidence="13">
    <location>
        <position position="462"/>
    </location>
    <ligand>
        <name>Mg(2+)</name>
        <dbReference type="ChEBI" id="CHEBI:18420"/>
    </ligand>
</feature>
<evidence type="ECO:0000313" key="16">
    <source>
        <dbReference type="EMBL" id="RWX73495.1"/>
    </source>
</evidence>
<comment type="similarity">
    <text evidence="1 13 14">Belongs to the RNA polymerase beta' chain family.</text>
</comment>
<evidence type="ECO:0000256" key="2">
    <source>
        <dbReference type="ARBA" id="ARBA00022478"/>
    </source>
</evidence>
<dbReference type="EC" id="2.7.7.6" evidence="13"/>
<dbReference type="Gene3D" id="4.10.320.40">
    <property type="match status" value="1"/>
</dbReference>
<comment type="caution">
    <text evidence="16">The sequence shown here is derived from an EMBL/GenBank/DDBJ whole genome shotgun (WGS) entry which is preliminary data.</text>
</comment>
<keyword evidence="2 13" id="KW-0240">DNA-directed RNA polymerase</keyword>
<feature type="binding site" evidence="13">
    <location>
        <position position="102"/>
    </location>
    <ligand>
        <name>Zn(2+)</name>
        <dbReference type="ChEBI" id="CHEBI:29105"/>
        <label>2</label>
    </ligand>
</feature>
<feature type="binding site" evidence="13">
    <location>
        <position position="62"/>
    </location>
    <ligand>
        <name>Zn(2+)</name>
        <dbReference type="ChEBI" id="CHEBI:29105"/>
        <label>1</label>
    </ligand>
</feature>
<feature type="domain" description="RNA polymerase N-terminal" evidence="15">
    <location>
        <begin position="209"/>
        <end position="514"/>
    </location>
</feature>
<feature type="binding site" evidence="13">
    <location>
        <position position="153"/>
    </location>
    <ligand>
        <name>Zn(2+)</name>
        <dbReference type="ChEBI" id="CHEBI:29105"/>
        <label>2</label>
    </ligand>
</feature>
<keyword evidence="7 13" id="KW-0862">Zinc</keyword>
<dbReference type="InterPro" id="IPR007066">
    <property type="entry name" value="RNA_pol_Rpb1_3"/>
</dbReference>
<dbReference type="InterPro" id="IPR007081">
    <property type="entry name" value="RNA_pol_Rpb1_5"/>
</dbReference>
<dbReference type="PANTHER" id="PTHR19376">
    <property type="entry name" value="DNA-DIRECTED RNA POLYMERASE"/>
    <property type="match status" value="1"/>
</dbReference>
<feature type="binding site" evidence="13">
    <location>
        <position position="105"/>
    </location>
    <ligand>
        <name>Zn(2+)</name>
        <dbReference type="ChEBI" id="CHEBI:29105"/>
        <label>2</label>
    </ligand>
</feature>
<dbReference type="NCBIfam" id="TIGR02390">
    <property type="entry name" value="RNA_pol_rpoA1"/>
    <property type="match status" value="1"/>
</dbReference>
<keyword evidence="4 13" id="KW-0808">Transferase</keyword>
<organism evidence="16 17">
    <name type="scientific">Methanosuratincola subterraneus</name>
    <dbReference type="NCBI Taxonomy" id="2593994"/>
    <lineage>
        <taxon>Archaea</taxon>
        <taxon>Thermoproteota</taxon>
        <taxon>Methanosuratincolia</taxon>
        <taxon>Candidatus Methanomethylicales</taxon>
        <taxon>Candidatus Methanomethylicaceae</taxon>
        <taxon>Candidatus Methanosuratincola (ex Vanwonterghem et al. 2016)</taxon>
    </lineage>
</organism>
<evidence type="ECO:0000256" key="8">
    <source>
        <dbReference type="ARBA" id="ARBA00022842"/>
    </source>
</evidence>
<comment type="function">
    <text evidence="14">DNA-dependent RNA polymerase catalyzes the transcription of DNA into RNA using the four ribonucleoside triphosphates as substrates.</text>
</comment>
<dbReference type="Proteomes" id="UP000288215">
    <property type="component" value="Unassembled WGS sequence"/>
</dbReference>
<keyword evidence="10 13" id="KW-0804">Transcription</keyword>
<evidence type="ECO:0000256" key="7">
    <source>
        <dbReference type="ARBA" id="ARBA00022833"/>
    </source>
</evidence>
<dbReference type="Pfam" id="PF04997">
    <property type="entry name" value="RNA_pol_Rpb1_1"/>
    <property type="match status" value="1"/>
</dbReference>
<evidence type="ECO:0000256" key="5">
    <source>
        <dbReference type="ARBA" id="ARBA00022695"/>
    </source>
</evidence>
<dbReference type="InterPro" id="IPR038120">
    <property type="entry name" value="Rpb1_funnel_sf"/>
</dbReference>
<feature type="binding site" evidence="13">
    <location>
        <position position="150"/>
    </location>
    <ligand>
        <name>Zn(2+)</name>
        <dbReference type="ChEBI" id="CHEBI:29105"/>
        <label>2</label>
    </ligand>
</feature>
<evidence type="ECO:0000256" key="3">
    <source>
        <dbReference type="ARBA" id="ARBA00022490"/>
    </source>
</evidence>
<name>A0A3S3REK6_METS7</name>
<dbReference type="CDD" id="cd02582">
    <property type="entry name" value="RNAP_archeal_A"/>
    <property type="match status" value="1"/>
</dbReference>
<dbReference type="GO" id="GO:0000287">
    <property type="term" value="F:magnesium ion binding"/>
    <property type="evidence" value="ECO:0007669"/>
    <property type="project" value="UniProtKB-UniRule"/>
</dbReference>
<dbReference type="Gene3D" id="6.10.250.2940">
    <property type="match status" value="1"/>
</dbReference>
<dbReference type="Gene3D" id="2.60.40.2940">
    <property type="match status" value="1"/>
</dbReference>
<evidence type="ECO:0000259" key="15">
    <source>
        <dbReference type="SMART" id="SM00663"/>
    </source>
</evidence>
<evidence type="ECO:0000256" key="13">
    <source>
        <dbReference type="HAMAP-Rule" id="MF_00863"/>
    </source>
</evidence>
<comment type="subcellular location">
    <subcellularLocation>
        <location evidence="13">Cytoplasm</location>
    </subcellularLocation>
</comment>
<dbReference type="FunFam" id="4.10.860.120:FF:000003">
    <property type="entry name" value="DNA-directed RNA polymerase subunit"/>
    <property type="match status" value="1"/>
</dbReference>
<dbReference type="GO" id="GO:0005737">
    <property type="term" value="C:cytoplasm"/>
    <property type="evidence" value="ECO:0007669"/>
    <property type="project" value="UniProtKB-SubCell"/>
</dbReference>
<feature type="binding site" evidence="13">
    <location>
        <position position="75"/>
    </location>
    <ligand>
        <name>Zn(2+)</name>
        <dbReference type="ChEBI" id="CHEBI:29105"/>
        <label>1</label>
    </ligand>
</feature>
<dbReference type="HAMAP" id="MF_00863">
    <property type="entry name" value="RNApol_arch_Rpo1N"/>
    <property type="match status" value="1"/>
</dbReference>
<keyword evidence="9 13" id="KW-0238">DNA-binding</keyword>
<dbReference type="Pfam" id="PF04998">
    <property type="entry name" value="RNA_pol_Rpb1_5"/>
    <property type="match status" value="1"/>
</dbReference>
<dbReference type="SMART" id="SM00663">
    <property type="entry name" value="RPOLA_N"/>
    <property type="match status" value="1"/>
</dbReference>
<dbReference type="Pfam" id="PF05000">
    <property type="entry name" value="RNA_pol_Rpb1_4"/>
    <property type="match status" value="1"/>
</dbReference>
<sequence>MSFYELIKSIKSIKFGVLSPEEIRKMSVVNIVTADTYDEDGIPIEAGLMDRRLGTIEPGQKCQTCGNRVGQCPGHFGHIELARPVVHPGFAKLVYNLLKSTCWNCGRILLTKEEVEKYALLMERYQRKWPQLRLRLAERVIRRASKNTECPHCGEAQYKLKFEKPTTYYEEHKEGTVKLAPNEIRSRLERITDSDVKLMGLDPRIARPEWMVLTVLPVPPSAVRPSITLESGIRSEDDLTHKLVDIIRINERLKDNVDAGAPQLIIEDLWELLQYHVTTYFDNETSGIPPARHRSGRPLRTLAQRLKGKEGRFRSNLSGKRVDFSARTVISPDPIISINEVGVPIDVAKLLTIPERINPYNMDQVKRLIENGPDVHPGANYIIRPDGRRIDLRFPKDRKSIADAVEIGYIVERHLKDGDIVLFNRQPSLHRMSIMAHKVRVLPYKTFRLNLCVCPPYNADFDGDEMNLHVPQSEEARAEAGVLMLVQEQILSPRYGGPIMGGIQDYISGAYMLTRKGTLLTREEASQLLARAGYTGELPPPEISEPKELWTGKQLASLFFPKGFNYSLKSNVCLKCQTCKKEECENDAYVVIRDGKLIKGVIDKKSIGAGQPESVLHRLIKDYGTDAGRDYIDRAFKLFLAYIDSRGLTIGLDDEELPAEAKKKVLEVIRQAEAKVSELIDIYNQGLLERLAGRTLEETLETKIMQELEEARELAGEIASQYLKDSNTALLMARTGARGSLMNLAHMVACVGQQSVRGERIMRGYMNRTLPHFKQGDLGAEAHGFVYSSYKDKLNPIEFFFHAMGGREGLVDTAVRTSQSGYMQRRLINALQDVRVEYDLTVRGTDGLIIQFKYGEDGVDPAKSDHGKAVNVEKIIERVVKAGGS</sequence>
<feature type="binding site" evidence="13">
    <location>
        <position position="72"/>
    </location>
    <ligand>
        <name>Zn(2+)</name>
        <dbReference type="ChEBI" id="CHEBI:29105"/>
        <label>1</label>
    </ligand>
</feature>
<keyword evidence="6 13" id="KW-0479">Metal-binding</keyword>
<dbReference type="Gene3D" id="3.30.1490.180">
    <property type="entry name" value="RNA polymerase ii"/>
    <property type="match status" value="1"/>
</dbReference>
<feature type="binding site" evidence="13">
    <location>
        <position position="460"/>
    </location>
    <ligand>
        <name>Mg(2+)</name>
        <dbReference type="ChEBI" id="CHEBI:18420"/>
    </ligand>
</feature>
<comment type="cofactor">
    <cofactor evidence="13">
        <name>Mg(2+)</name>
        <dbReference type="ChEBI" id="CHEBI:18420"/>
    </cofactor>
</comment>
<evidence type="ECO:0000313" key="17">
    <source>
        <dbReference type="Proteomes" id="UP000288215"/>
    </source>
</evidence>
<dbReference type="Gene3D" id="1.10.10.1950">
    <property type="match status" value="1"/>
</dbReference>
<dbReference type="GO" id="GO:0008270">
    <property type="term" value="F:zinc ion binding"/>
    <property type="evidence" value="ECO:0007669"/>
    <property type="project" value="UniProtKB-UniRule"/>
</dbReference>
<dbReference type="InterPro" id="IPR000722">
    <property type="entry name" value="RNA_pol_asu"/>
</dbReference>
<dbReference type="GO" id="GO:0000428">
    <property type="term" value="C:DNA-directed RNA polymerase complex"/>
    <property type="evidence" value="ECO:0007669"/>
    <property type="project" value="UniProtKB-KW"/>
</dbReference>
<dbReference type="NCBIfam" id="NF006336">
    <property type="entry name" value="PRK08566.1"/>
    <property type="match status" value="1"/>
</dbReference>
<evidence type="ECO:0000256" key="14">
    <source>
        <dbReference type="RuleBase" id="RU004279"/>
    </source>
</evidence>
<evidence type="ECO:0000256" key="10">
    <source>
        <dbReference type="ARBA" id="ARBA00023163"/>
    </source>
</evidence>
<evidence type="ECO:0000256" key="9">
    <source>
        <dbReference type="ARBA" id="ARBA00023125"/>
    </source>
</evidence>
<dbReference type="AlphaFoldDB" id="A0A3S3REK6"/>
<dbReference type="EMBL" id="RXGA01000003">
    <property type="protein sequence ID" value="RWX73495.1"/>
    <property type="molecule type" value="Genomic_DNA"/>
</dbReference>
<dbReference type="Pfam" id="PF04983">
    <property type="entry name" value="RNA_pol_Rpb1_3"/>
    <property type="match status" value="1"/>
</dbReference>
<evidence type="ECO:0000256" key="11">
    <source>
        <dbReference type="ARBA" id="ARBA00048552"/>
    </source>
</evidence>
<keyword evidence="3 13" id="KW-0963">Cytoplasm</keyword>
<comment type="catalytic activity">
    <reaction evidence="11 13 14">
        <text>RNA(n) + a ribonucleoside 5'-triphosphate = RNA(n+1) + diphosphate</text>
        <dbReference type="Rhea" id="RHEA:21248"/>
        <dbReference type="Rhea" id="RHEA-COMP:14527"/>
        <dbReference type="Rhea" id="RHEA-COMP:17342"/>
        <dbReference type="ChEBI" id="CHEBI:33019"/>
        <dbReference type="ChEBI" id="CHEBI:61557"/>
        <dbReference type="ChEBI" id="CHEBI:140395"/>
        <dbReference type="EC" id="2.7.7.6"/>
    </reaction>
</comment>
<dbReference type="InterPro" id="IPR007083">
    <property type="entry name" value="RNA_pol_Rpb1_4"/>
</dbReference>
<comment type="subunit">
    <text evidence="13">Part of the RNA polymerase complex.</text>
</comment>
<keyword evidence="8 13" id="KW-0460">Magnesium</keyword>
<reference evidence="16 17" key="1">
    <citation type="submission" date="2018-12" db="EMBL/GenBank/DDBJ databases">
        <title>The complete genome of the methanogenic archaea of the candidate phylum Verstraetearchaeota, obtained from the metagenome of underground thermal water.</title>
        <authorList>
            <person name="Kadnikov V.V."/>
            <person name="Mardanov A.V."/>
            <person name="Beletsky A.V."/>
            <person name="Karnachuk O.V."/>
            <person name="Ravin N.V."/>
        </authorList>
    </citation>
    <scope>NUCLEOTIDE SEQUENCE [LARGE SCALE GENOMIC DNA]</scope>
    <source>
        <strain evidence="16">Ch88</strain>
    </source>
</reference>
<feature type="binding site" evidence="13">
    <location>
        <position position="464"/>
    </location>
    <ligand>
        <name>Mg(2+)</name>
        <dbReference type="ChEBI" id="CHEBI:18420"/>
    </ligand>
</feature>
<comment type="cofactor">
    <cofactor evidence="13">
        <name>Zn(2+)</name>
        <dbReference type="ChEBI" id="CHEBI:29105"/>
    </cofactor>
    <text evidence="13">Binds at least 2 Zn(2+) per subunit.</text>
</comment>
<dbReference type="SUPFAM" id="SSF64484">
    <property type="entry name" value="beta and beta-prime subunits of DNA dependent RNA-polymerase"/>
    <property type="match status" value="1"/>
</dbReference>
<evidence type="ECO:0000256" key="12">
    <source>
        <dbReference type="ARBA" id="ARBA00053389"/>
    </source>
</evidence>
<dbReference type="Pfam" id="PF00623">
    <property type="entry name" value="RNA_pol_Rpb1_2"/>
    <property type="match status" value="1"/>
</dbReference>
<comment type="function">
    <text evidence="12 13">DNA-dependent RNA polymerase (RNAP) catalyzes the transcription of DNA into RNA using the four ribonucleoside triphosphates as substrates. Forms the clamp head domain.</text>
</comment>
<dbReference type="InterPro" id="IPR006592">
    <property type="entry name" value="RNA_pol_N"/>
</dbReference>
<evidence type="ECO:0000256" key="4">
    <source>
        <dbReference type="ARBA" id="ARBA00022679"/>
    </source>
</evidence>
<gene>
    <name evidence="13" type="primary">rpo1N</name>
    <name evidence="13" type="synonym">rpoA1</name>
    <name evidence="16" type="ORF">Metus_1469</name>
</gene>
<dbReference type="Gene3D" id="6.20.50.80">
    <property type="match status" value="1"/>
</dbReference>
<evidence type="ECO:0000256" key="1">
    <source>
        <dbReference type="ARBA" id="ARBA00006460"/>
    </source>
</evidence>
<protein>
    <recommendedName>
        <fullName evidence="13">DNA-directed RNA polymerase subunit Rpo1N</fullName>
        <ecNumber evidence="13">2.7.7.6</ecNumber>
    </recommendedName>
    <alternativeName>
        <fullName evidence="13">DNA-directed RNA polymerase subunit A'</fullName>
    </alternativeName>
</protein>
<feature type="binding site" evidence="13">
    <location>
        <position position="65"/>
    </location>
    <ligand>
        <name>Zn(2+)</name>
        <dbReference type="ChEBI" id="CHEBI:29105"/>
        <label>1</label>
    </ligand>
</feature>
<dbReference type="PANTHER" id="PTHR19376:SF32">
    <property type="entry name" value="DNA-DIRECTED RNA POLYMERASE III SUBUNIT RPC1"/>
    <property type="match status" value="1"/>
</dbReference>
<dbReference type="InterPro" id="IPR044893">
    <property type="entry name" value="RNA_pol_Rpb1_clamp_domain"/>
</dbReference>
<dbReference type="InterPro" id="IPR012758">
    <property type="entry name" value="RPO1N"/>
</dbReference>
<dbReference type="GO" id="GO:0003899">
    <property type="term" value="F:DNA-directed RNA polymerase activity"/>
    <property type="evidence" value="ECO:0007669"/>
    <property type="project" value="UniProtKB-UniRule"/>
</dbReference>
<accession>A0A3S3REK6</accession>
<dbReference type="GO" id="GO:0003677">
    <property type="term" value="F:DNA binding"/>
    <property type="evidence" value="ECO:0007669"/>
    <property type="project" value="UniProtKB-UniRule"/>
</dbReference>